<evidence type="ECO:0000256" key="1">
    <source>
        <dbReference type="SAM" id="MobiDB-lite"/>
    </source>
</evidence>
<organism evidence="3 4">
    <name type="scientific">Paludisphaera mucosa</name>
    <dbReference type="NCBI Taxonomy" id="3030827"/>
    <lineage>
        <taxon>Bacteria</taxon>
        <taxon>Pseudomonadati</taxon>
        <taxon>Planctomycetota</taxon>
        <taxon>Planctomycetia</taxon>
        <taxon>Isosphaerales</taxon>
        <taxon>Isosphaeraceae</taxon>
        <taxon>Paludisphaera</taxon>
    </lineage>
</organism>
<dbReference type="Proteomes" id="UP001216907">
    <property type="component" value="Unassembled WGS sequence"/>
</dbReference>
<evidence type="ECO:0000256" key="2">
    <source>
        <dbReference type="SAM" id="SignalP"/>
    </source>
</evidence>
<accession>A0ABT6FGM8</accession>
<evidence type="ECO:0008006" key="5">
    <source>
        <dbReference type="Google" id="ProtNLM"/>
    </source>
</evidence>
<dbReference type="RefSeq" id="WP_277862952.1">
    <property type="nucleotide sequence ID" value="NZ_JARRAG010000002.1"/>
</dbReference>
<dbReference type="EMBL" id="JARRAG010000002">
    <property type="protein sequence ID" value="MDG3006659.1"/>
    <property type="molecule type" value="Genomic_DNA"/>
</dbReference>
<evidence type="ECO:0000313" key="3">
    <source>
        <dbReference type="EMBL" id="MDG3006659.1"/>
    </source>
</evidence>
<proteinExistence type="predicted"/>
<reference evidence="3 4" key="1">
    <citation type="submission" date="2023-03" db="EMBL/GenBank/DDBJ databases">
        <title>Paludisphaera mucosa sp. nov. a novel planctomycete from northern fen.</title>
        <authorList>
            <person name="Ivanova A."/>
        </authorList>
    </citation>
    <scope>NUCLEOTIDE SEQUENCE [LARGE SCALE GENOMIC DNA]</scope>
    <source>
        <strain evidence="3 4">Pla2</strain>
    </source>
</reference>
<feature type="chain" id="PRO_5046508337" description="Methanolan biosynthesis EpsI domain-containing protein" evidence="2">
    <location>
        <begin position="31"/>
        <end position="286"/>
    </location>
</feature>
<gene>
    <name evidence="3" type="ORF">PZE19_23065</name>
</gene>
<protein>
    <recommendedName>
        <fullName evidence="5">Methanolan biosynthesis EpsI domain-containing protein</fullName>
    </recommendedName>
</protein>
<name>A0ABT6FGM8_9BACT</name>
<keyword evidence="2" id="KW-0732">Signal</keyword>
<keyword evidence="4" id="KW-1185">Reference proteome</keyword>
<feature type="signal peptide" evidence="2">
    <location>
        <begin position="1"/>
        <end position="30"/>
    </location>
</feature>
<feature type="region of interest" description="Disordered" evidence="1">
    <location>
        <begin position="256"/>
        <end position="286"/>
    </location>
</feature>
<comment type="caution">
    <text evidence="3">The sequence shown here is derived from an EMBL/GenBank/DDBJ whole genome shotgun (WGS) entry which is preliminary data.</text>
</comment>
<evidence type="ECO:0000313" key="4">
    <source>
        <dbReference type="Proteomes" id="UP001216907"/>
    </source>
</evidence>
<sequence>MSGPGNDRSRSAVGKVLGILATLAACLTHAAAGAGIGWSKTDPAQVVPLEQIPAEFREPVSEVIRDHTFHRKGDADSFPCDPSLYLALVNEPAITLALWKDLAESPVRIKRTGPDSYQGDDGSGSSAAWQYILRSPKVHVLLANLSFVSPRGNTRIEARVVLVVHAGYYREVNKEPYVQHDVEAFVKVDSKGWKTLGRTLRPVVERLLEDQVKEAGQFVSLMTRLVVTYPNWATEVADREPEATPETRAQFRTLVAQHRRPDASEGRPVVMADASQAQAASEPRRR</sequence>